<comment type="pathway">
    <text evidence="10">Lipid metabolism; phospholipid metabolism.</text>
</comment>
<keyword evidence="12" id="KW-1185">Reference proteome</keyword>
<dbReference type="InterPro" id="IPR012281">
    <property type="entry name" value="Phospholipid_synth_PlsX-like"/>
</dbReference>
<keyword evidence="6 10" id="KW-0594">Phospholipid biosynthesis</keyword>
<organism evidence="11 12">
    <name type="scientific">Candidatus Malacoplasma girerdii</name>
    <dbReference type="NCBI Taxonomy" id="1318617"/>
    <lineage>
        <taxon>Bacteria</taxon>
        <taxon>Bacillati</taxon>
        <taxon>Mycoplasmatota</taxon>
        <taxon>Mycoplasmoidales</taxon>
        <taxon>Mycoplasmoidaceae</taxon>
        <taxon>Malacoplasma</taxon>
    </lineage>
</organism>
<dbReference type="GO" id="GO:0005737">
    <property type="term" value="C:cytoplasm"/>
    <property type="evidence" value="ECO:0007669"/>
    <property type="project" value="UniProtKB-SubCell"/>
</dbReference>
<protein>
    <recommendedName>
        <fullName evidence="8 10">Phosphate acyltransferase</fullName>
        <ecNumber evidence="8 10">2.3.1.274</ecNumber>
    </recommendedName>
    <alternativeName>
        <fullName evidence="10">Acyl-ACP phosphotransacylase</fullName>
    </alternativeName>
    <alternativeName>
        <fullName evidence="10">Acyl-[acyl-carrier-protein]--phosphate acyltransferase</fullName>
    </alternativeName>
    <alternativeName>
        <fullName evidence="10">Phosphate-acyl-ACP acyltransferase</fullName>
    </alternativeName>
</protein>
<dbReference type="SUPFAM" id="SSF53659">
    <property type="entry name" value="Isocitrate/Isopropylmalate dehydrogenase-like"/>
    <property type="match status" value="1"/>
</dbReference>
<evidence type="ECO:0000256" key="10">
    <source>
        <dbReference type="HAMAP-Rule" id="MF_00019"/>
    </source>
</evidence>
<dbReference type="InterPro" id="IPR003664">
    <property type="entry name" value="FA_synthesis"/>
</dbReference>
<evidence type="ECO:0000256" key="4">
    <source>
        <dbReference type="ARBA" id="ARBA00022679"/>
    </source>
</evidence>
<evidence type="ECO:0000256" key="3">
    <source>
        <dbReference type="ARBA" id="ARBA00022516"/>
    </source>
</evidence>
<dbReference type="Proteomes" id="UP000030066">
    <property type="component" value="Chromosome"/>
</dbReference>
<keyword evidence="2 10" id="KW-0963">Cytoplasm</keyword>
<accession>A0A097SS65</accession>
<dbReference type="EMBL" id="CP007711">
    <property type="protein sequence ID" value="AIV03420.1"/>
    <property type="molecule type" value="Genomic_DNA"/>
</dbReference>
<dbReference type="HAMAP" id="MF_00019">
    <property type="entry name" value="PlsX"/>
    <property type="match status" value="1"/>
</dbReference>
<dbReference type="AlphaFoldDB" id="A0A097SS65"/>
<name>A0A097SS65_9BACT</name>
<evidence type="ECO:0000256" key="7">
    <source>
        <dbReference type="ARBA" id="ARBA00023264"/>
    </source>
</evidence>
<gene>
    <name evidence="10 11" type="primary">plsX</name>
    <name evidence="11" type="ORF">MGM1_0330</name>
</gene>
<dbReference type="GO" id="GO:0008654">
    <property type="term" value="P:phospholipid biosynthetic process"/>
    <property type="evidence" value="ECO:0007669"/>
    <property type="project" value="UniProtKB-KW"/>
</dbReference>
<dbReference type="KEGG" id="mgj:MGM1_0330"/>
<reference evidence="11 12" key="1">
    <citation type="journal article" date="2014" name="PLoS ONE">
        <title>An emerging Mycoplasma associated with trichomoniasis, vaginal infection and disease.</title>
        <authorList>
            <consortium name="Vaginal Microbiome Consortium"/>
            <person name="Fettweis J.M."/>
            <person name="Serrano M.G."/>
            <person name="Huang B."/>
            <person name="Brooks J.P."/>
            <person name="Glascock A.L."/>
            <person name="Sheth N.U."/>
            <person name="Strauss J.F.III."/>
            <person name="Jefferson K.K."/>
            <person name="Buck G.A."/>
        </authorList>
    </citation>
    <scope>NUCLEOTIDE SEQUENCE [LARGE SCALE GENOMIC DNA]</scope>
    <source>
        <strain evidence="11 12">VCU_M1</strain>
    </source>
</reference>
<evidence type="ECO:0000256" key="1">
    <source>
        <dbReference type="ARBA" id="ARBA00001232"/>
    </source>
</evidence>
<dbReference type="PIRSF" id="PIRSF002465">
    <property type="entry name" value="Phsphlp_syn_PlsX"/>
    <property type="match status" value="1"/>
</dbReference>
<dbReference type="EC" id="2.3.1.274" evidence="8 10"/>
<keyword evidence="4 10" id="KW-0808">Transferase</keyword>
<evidence type="ECO:0000256" key="8">
    <source>
        <dbReference type="ARBA" id="ARBA00024069"/>
    </source>
</evidence>
<dbReference type="STRING" id="1318617.MGM1_0330"/>
<dbReference type="PANTHER" id="PTHR30100">
    <property type="entry name" value="FATTY ACID/PHOSPHOLIPID SYNTHESIS PROTEIN PLSX"/>
    <property type="match status" value="1"/>
</dbReference>
<evidence type="ECO:0000313" key="11">
    <source>
        <dbReference type="EMBL" id="AIV03420.1"/>
    </source>
</evidence>
<comment type="catalytic activity">
    <reaction evidence="1 10">
        <text>a fatty acyl-[ACP] + phosphate = an acyl phosphate + holo-[ACP]</text>
        <dbReference type="Rhea" id="RHEA:42292"/>
        <dbReference type="Rhea" id="RHEA-COMP:9685"/>
        <dbReference type="Rhea" id="RHEA-COMP:14125"/>
        <dbReference type="ChEBI" id="CHEBI:43474"/>
        <dbReference type="ChEBI" id="CHEBI:59918"/>
        <dbReference type="ChEBI" id="CHEBI:64479"/>
        <dbReference type="ChEBI" id="CHEBI:138651"/>
        <dbReference type="EC" id="2.3.1.274"/>
    </reaction>
</comment>
<keyword evidence="7 10" id="KW-1208">Phospholipid metabolism</keyword>
<keyword evidence="5 10" id="KW-0443">Lipid metabolism</keyword>
<dbReference type="eggNOG" id="COG0416">
    <property type="taxonomic scope" value="Bacteria"/>
</dbReference>
<sequence>MKIAFDIMGGDNPITEAIAAARKFKKKFSNVSIVLVGNQNQIFKHIEHNEFEVVHADEIVEMTDTPLNAMRKVNSSMYQAIKLVADHKADGVLSAGCTPCYVALLFFLLKPIEGIRLLGFAPTLPTLKNRPCILCDCGANINCEANDLLNFAKMANIYSQSYYHIENPKIGLINIGSEEHKGLPIHSQSAKLLESDPAINYVGFIEPNNILSGVIDVAICDGYTGNLVLKSLESGLKTISVLLKDEFKKPTNWFGAIFSFFAIKSIKKRFDYRNYAGAVILGLNAPAVKTHGSADTLQFFSALTSIYKLIEAQLAQKIKKVIKK</sequence>
<keyword evidence="3 10" id="KW-0444">Lipid biosynthesis</keyword>
<dbReference type="Gene3D" id="3.40.718.10">
    <property type="entry name" value="Isopropylmalate Dehydrogenase"/>
    <property type="match status" value="1"/>
</dbReference>
<evidence type="ECO:0000256" key="2">
    <source>
        <dbReference type="ARBA" id="ARBA00022490"/>
    </source>
</evidence>
<dbReference type="PANTHER" id="PTHR30100:SF1">
    <property type="entry name" value="PHOSPHATE ACYLTRANSFERASE"/>
    <property type="match status" value="1"/>
</dbReference>
<dbReference type="HOGENOM" id="CLU_039379_1_1_14"/>
<evidence type="ECO:0000256" key="5">
    <source>
        <dbReference type="ARBA" id="ARBA00023098"/>
    </source>
</evidence>
<evidence type="ECO:0000256" key="6">
    <source>
        <dbReference type="ARBA" id="ARBA00023209"/>
    </source>
</evidence>
<comment type="subcellular location">
    <subcellularLocation>
        <location evidence="10">Cytoplasm</location>
    </subcellularLocation>
    <text evidence="10">Associated with the membrane possibly through PlsY.</text>
</comment>
<dbReference type="UniPathway" id="UPA00085"/>
<evidence type="ECO:0000313" key="12">
    <source>
        <dbReference type="Proteomes" id="UP000030066"/>
    </source>
</evidence>
<proteinExistence type="inferred from homology"/>
<comment type="similarity">
    <text evidence="10">Belongs to the PlsX family.</text>
</comment>
<dbReference type="GO" id="GO:0043811">
    <property type="term" value="F:phosphate:acyl-[acyl carrier protein] acyltransferase activity"/>
    <property type="evidence" value="ECO:0007669"/>
    <property type="project" value="UniProtKB-UniRule"/>
</dbReference>
<comment type="function">
    <text evidence="10">Catalyzes the reversible formation of acyl-phosphate (acyl-PO(4)) from acyl-[acyl-carrier-protein] (acyl-ACP). This enzyme utilizes acyl-ACP as fatty acyl donor, but not acyl-CoA.</text>
</comment>
<dbReference type="GO" id="GO:0006633">
    <property type="term" value="P:fatty acid biosynthetic process"/>
    <property type="evidence" value="ECO:0007669"/>
    <property type="project" value="UniProtKB-UniRule"/>
</dbReference>
<dbReference type="Pfam" id="PF02504">
    <property type="entry name" value="FA_synthesis"/>
    <property type="match status" value="1"/>
</dbReference>
<dbReference type="NCBIfam" id="TIGR00182">
    <property type="entry name" value="plsX"/>
    <property type="match status" value="1"/>
</dbReference>
<comment type="subunit">
    <text evidence="9 10">Homodimer. Probably interacts with PlsY.</text>
</comment>
<evidence type="ECO:0000256" key="9">
    <source>
        <dbReference type="ARBA" id="ARBA00046608"/>
    </source>
</evidence>